<organism evidence="4 5">
    <name type="scientific">Evansella tamaricis</name>
    <dbReference type="NCBI Taxonomy" id="2069301"/>
    <lineage>
        <taxon>Bacteria</taxon>
        <taxon>Bacillati</taxon>
        <taxon>Bacillota</taxon>
        <taxon>Bacilli</taxon>
        <taxon>Bacillales</taxon>
        <taxon>Bacillaceae</taxon>
        <taxon>Evansella</taxon>
    </lineage>
</organism>
<gene>
    <name evidence="4" type="ORF">KS419_22905</name>
</gene>
<dbReference type="InterPro" id="IPR000792">
    <property type="entry name" value="Tscrpt_reg_LuxR_C"/>
</dbReference>
<dbReference type="InterPro" id="IPR001789">
    <property type="entry name" value="Sig_transdc_resp-reg_receiver"/>
</dbReference>
<comment type="caution">
    <text evidence="4">The sequence shown here is derived from an EMBL/GenBank/DDBJ whole genome shotgun (WGS) entry which is preliminary data.</text>
</comment>
<accession>A0ABS6JLR7</accession>
<dbReference type="PROSITE" id="PS50043">
    <property type="entry name" value="HTH_LUXR_2"/>
    <property type="match status" value="1"/>
</dbReference>
<evidence type="ECO:0000313" key="5">
    <source>
        <dbReference type="Proteomes" id="UP000784880"/>
    </source>
</evidence>
<dbReference type="InterPro" id="IPR051015">
    <property type="entry name" value="EvgA-like"/>
</dbReference>
<dbReference type="PROSITE" id="PS50110">
    <property type="entry name" value="RESPONSE_REGULATORY"/>
    <property type="match status" value="1"/>
</dbReference>
<reference evidence="4 5" key="1">
    <citation type="submission" date="2021-06" db="EMBL/GenBank/DDBJ databases">
        <title>Bacillus sp. RD4P76, an endophyte from a halophyte.</title>
        <authorList>
            <person name="Sun J.-Q."/>
        </authorList>
    </citation>
    <scope>NUCLEOTIDE SEQUENCE [LARGE SCALE GENOMIC DNA]</scope>
    <source>
        <strain evidence="4 5">CGMCC 1.15917</strain>
    </source>
</reference>
<dbReference type="SMART" id="SM00421">
    <property type="entry name" value="HTH_LUXR"/>
    <property type="match status" value="1"/>
</dbReference>
<keyword evidence="1" id="KW-0597">Phosphoprotein</keyword>
<feature type="domain" description="HTH luxR-type" evidence="2">
    <location>
        <begin position="139"/>
        <end position="204"/>
    </location>
</feature>
<protein>
    <submittedName>
        <fullName evidence="4">Response regulator transcription factor</fullName>
    </submittedName>
</protein>
<evidence type="ECO:0000256" key="1">
    <source>
        <dbReference type="PROSITE-ProRule" id="PRU00169"/>
    </source>
</evidence>
<dbReference type="Proteomes" id="UP000784880">
    <property type="component" value="Unassembled WGS sequence"/>
</dbReference>
<sequence>MRVLIALNHELLRYGLIQLLKDIQPMEYMVTAPTVEELIEAIKKYDFDLIVLDVTMMGRGERRNVLLLQDMPRSAKIVLMINNTLSEQNISDFINTHEIMGVFHEHSPLEDLMGFFQRVLNGERVHLVGAQREESSFKRERTEDILSKREEEVLYMKVQGYTVKETAELLRISEKTVENHRRNIRKKLEIHKNSEWIEWGKKLGMI</sequence>
<keyword evidence="5" id="KW-1185">Reference proteome</keyword>
<dbReference type="CDD" id="cd06170">
    <property type="entry name" value="LuxR_C_like"/>
    <property type="match status" value="1"/>
</dbReference>
<feature type="modified residue" description="4-aspartylphosphate" evidence="1">
    <location>
        <position position="53"/>
    </location>
</feature>
<dbReference type="RefSeq" id="WP_217069296.1">
    <property type="nucleotide sequence ID" value="NZ_JAHQCS010000180.1"/>
</dbReference>
<proteinExistence type="predicted"/>
<dbReference type="EMBL" id="JAHQCS010000180">
    <property type="protein sequence ID" value="MBU9714598.1"/>
    <property type="molecule type" value="Genomic_DNA"/>
</dbReference>
<dbReference type="PANTHER" id="PTHR45566">
    <property type="entry name" value="HTH-TYPE TRANSCRIPTIONAL REGULATOR YHJB-RELATED"/>
    <property type="match status" value="1"/>
</dbReference>
<evidence type="ECO:0000259" key="2">
    <source>
        <dbReference type="PROSITE" id="PS50043"/>
    </source>
</evidence>
<feature type="domain" description="Response regulatory" evidence="3">
    <location>
        <begin position="2"/>
        <end position="120"/>
    </location>
</feature>
<evidence type="ECO:0000259" key="3">
    <source>
        <dbReference type="PROSITE" id="PS50110"/>
    </source>
</evidence>
<evidence type="ECO:0000313" key="4">
    <source>
        <dbReference type="EMBL" id="MBU9714598.1"/>
    </source>
</evidence>
<name>A0ABS6JLR7_9BACI</name>
<dbReference type="PANTHER" id="PTHR45566:SF2">
    <property type="entry name" value="NARL SUBFAMILY"/>
    <property type="match status" value="1"/>
</dbReference>
<dbReference type="Pfam" id="PF00196">
    <property type="entry name" value="GerE"/>
    <property type="match status" value="1"/>
</dbReference>